<evidence type="ECO:0000256" key="2">
    <source>
        <dbReference type="ARBA" id="ARBA00007092"/>
    </source>
</evidence>
<keyword evidence="4" id="KW-0378">Hydrolase</keyword>
<organism evidence="9 10">
    <name type="scientific">Rubroshorea leprosula</name>
    <dbReference type="NCBI Taxonomy" id="152421"/>
    <lineage>
        <taxon>Eukaryota</taxon>
        <taxon>Viridiplantae</taxon>
        <taxon>Streptophyta</taxon>
        <taxon>Embryophyta</taxon>
        <taxon>Tracheophyta</taxon>
        <taxon>Spermatophyta</taxon>
        <taxon>Magnoliopsida</taxon>
        <taxon>eudicotyledons</taxon>
        <taxon>Gunneridae</taxon>
        <taxon>Pentapetalae</taxon>
        <taxon>rosids</taxon>
        <taxon>malvids</taxon>
        <taxon>Malvales</taxon>
        <taxon>Dipterocarpaceae</taxon>
        <taxon>Rubroshorea</taxon>
    </lineage>
</organism>
<keyword evidence="3" id="KW-0479">Metal-binding</keyword>
<feature type="domain" description="Reverse transcriptase" evidence="8">
    <location>
        <begin position="713"/>
        <end position="994"/>
    </location>
</feature>
<feature type="region of interest" description="Disordered" evidence="7">
    <location>
        <begin position="411"/>
        <end position="449"/>
    </location>
</feature>
<dbReference type="PANTHER" id="PTHR22748">
    <property type="entry name" value="AP ENDONUCLEASE"/>
    <property type="match status" value="1"/>
</dbReference>
<evidence type="ECO:0000313" key="9">
    <source>
        <dbReference type="EMBL" id="GKU94423.1"/>
    </source>
</evidence>
<dbReference type="EMBL" id="BPVZ01000008">
    <property type="protein sequence ID" value="GKU94423.1"/>
    <property type="molecule type" value="Genomic_DNA"/>
</dbReference>
<name>A0AAV5I919_9ROSI</name>
<evidence type="ECO:0000256" key="5">
    <source>
        <dbReference type="ARBA" id="ARBA00022842"/>
    </source>
</evidence>
<dbReference type="GO" id="GO:0008081">
    <property type="term" value="F:phosphoric diester hydrolase activity"/>
    <property type="evidence" value="ECO:0007669"/>
    <property type="project" value="TreeGrafter"/>
</dbReference>
<comment type="cofactor">
    <cofactor evidence="1">
        <name>Mg(2+)</name>
        <dbReference type="ChEBI" id="CHEBI:18420"/>
    </cofactor>
</comment>
<dbReference type="SUPFAM" id="SSF56219">
    <property type="entry name" value="DNase I-like"/>
    <property type="match status" value="1"/>
</dbReference>
<dbReference type="Pfam" id="PF03372">
    <property type="entry name" value="Exo_endo_phos"/>
    <property type="match status" value="1"/>
</dbReference>
<dbReference type="GO" id="GO:0046872">
    <property type="term" value="F:metal ion binding"/>
    <property type="evidence" value="ECO:0007669"/>
    <property type="project" value="UniProtKB-KW"/>
</dbReference>
<dbReference type="Pfam" id="PF00078">
    <property type="entry name" value="RVT_1"/>
    <property type="match status" value="1"/>
</dbReference>
<protein>
    <recommendedName>
        <fullName evidence="8">Reverse transcriptase domain-containing protein</fullName>
    </recommendedName>
</protein>
<dbReference type="InterPro" id="IPR005135">
    <property type="entry name" value="Endo/exonuclease/phosphatase"/>
</dbReference>
<dbReference type="InterPro" id="IPR036691">
    <property type="entry name" value="Endo/exonu/phosph_ase_sf"/>
</dbReference>
<evidence type="ECO:0000256" key="6">
    <source>
        <dbReference type="SAM" id="Coils"/>
    </source>
</evidence>
<dbReference type="PROSITE" id="PS50878">
    <property type="entry name" value="RT_POL"/>
    <property type="match status" value="1"/>
</dbReference>
<evidence type="ECO:0000259" key="8">
    <source>
        <dbReference type="PROSITE" id="PS50878"/>
    </source>
</evidence>
<dbReference type="PANTHER" id="PTHR22748:SF11">
    <property type="entry name" value="OS07G0184032 PROTEIN"/>
    <property type="match status" value="1"/>
</dbReference>
<evidence type="ECO:0000256" key="3">
    <source>
        <dbReference type="ARBA" id="ARBA00022723"/>
    </source>
</evidence>
<evidence type="ECO:0000256" key="1">
    <source>
        <dbReference type="ARBA" id="ARBA00001946"/>
    </source>
</evidence>
<evidence type="ECO:0000313" key="10">
    <source>
        <dbReference type="Proteomes" id="UP001054252"/>
    </source>
</evidence>
<dbReference type="AlphaFoldDB" id="A0AAV5I919"/>
<evidence type="ECO:0000256" key="7">
    <source>
        <dbReference type="SAM" id="MobiDB-lite"/>
    </source>
</evidence>
<keyword evidence="10" id="KW-1185">Reference proteome</keyword>
<sequence length="1000" mass="113124">MQWPGQTAASTDDKAPGGGFQVSILSYQVDVFLQNKRDKWGKKFGFVRMVGVQNEAQMVKKLNEIWFGLYKLRVKMVDRPRKRLPEQTKASGAETRRRRTIRLVQLGHSYAQAVVGKNKWVEKQQPQGMIAMEKVSVKRHEDRDMEQRVLGAENEGEGLGAKEKVQKKSMGANREFIIAFEPTKEESQWLEGSMVAVLNSLMLVTGIQERMGVDGGLLALFPLGGSSVLLLKKVKGYLGRTFGEVVRVHEDTKSKAVLSEGRVLVLCSVTHSISPVLKLKVVRQLHEIQVMEEGWRSDSNWWLSEGDRRSTTGTSSEYSSTHIDSEDKRFIDDEILGEDEDNIELELLQENGILNSKSKQIDGESLTGRDGGYDCCNENGLRSANGMLEDYRGLKDNGLVDINGLVEVNGSGEDDVESSFSKMSKDSKQKGASRDKEKKAADFSGKRQKSGRINMQEVKKMMCTGKRLGMQFEGTEEEVESRLLELEERDESRRQQGGLGNMVKKRELGRLVQVEKPNLLFLQETKLEGVEEGLCKKLWYSNDFDWIMKSSIGASGGLICMWDKSLFVKLGEFTRDGYLGIKGQWGVKKEVCFFVNIYAPNERKKKAALWDELRQRIVEEGGRWMLTGDFNAVRSMDERRGKTRESADMKDFDLFIETARLVDSKLINQKFTWYRPDGTAMSRLDKILMTVEISSTGGEWVQQGLKRNISDHCAIVLKTRTTDWGPKPFQVLDAWQHHSKFRKVVEDKWNELVVDGFAASTIAELDMKNEEVALEEEELEERRQGFQALWDIMRKRESIWKQKSRSNWAKCGDANSRYFHQIANGRKAHNNIVGISCDGKWMEELEEDFVRFFEEFHQNGRSPTEEFAMGKGLRQGDPLSPFLFLIVAEGLHGLVKKAEEEGLLQGIMVGNNGLAISLLQFANDTVILGKANSESLFTVKTILRWFELMFGLRINFGKSSVFGFNVAPRWIKGAASALHCGVGETPFMYLGMLVGGKSGS</sequence>
<dbReference type="InterPro" id="IPR004808">
    <property type="entry name" value="AP_endonuc_1"/>
</dbReference>
<dbReference type="Gene3D" id="3.60.10.10">
    <property type="entry name" value="Endonuclease/exonuclease/phosphatase"/>
    <property type="match status" value="1"/>
</dbReference>
<proteinExistence type="inferred from homology"/>
<keyword evidence="5" id="KW-0460">Magnesium</keyword>
<dbReference type="GO" id="GO:0008311">
    <property type="term" value="F:double-stranded DNA 3'-5' DNA exonuclease activity"/>
    <property type="evidence" value="ECO:0007669"/>
    <property type="project" value="TreeGrafter"/>
</dbReference>
<dbReference type="Proteomes" id="UP001054252">
    <property type="component" value="Unassembled WGS sequence"/>
</dbReference>
<dbReference type="InterPro" id="IPR000477">
    <property type="entry name" value="RT_dom"/>
</dbReference>
<dbReference type="GO" id="GO:0003906">
    <property type="term" value="F:DNA-(apurinic or apyrimidinic site) endonuclease activity"/>
    <property type="evidence" value="ECO:0007669"/>
    <property type="project" value="TreeGrafter"/>
</dbReference>
<evidence type="ECO:0000256" key="4">
    <source>
        <dbReference type="ARBA" id="ARBA00022801"/>
    </source>
</evidence>
<comment type="similarity">
    <text evidence="2">Belongs to the DNA repair enzymes AP/ExoA family.</text>
</comment>
<gene>
    <name evidence="9" type="ORF">SLEP1_g7921</name>
</gene>
<comment type="caution">
    <text evidence="9">The sequence shown here is derived from an EMBL/GenBank/DDBJ whole genome shotgun (WGS) entry which is preliminary data.</text>
</comment>
<feature type="compositionally biased region" description="Basic and acidic residues" evidence="7">
    <location>
        <begin position="423"/>
        <end position="445"/>
    </location>
</feature>
<dbReference type="GO" id="GO:0006284">
    <property type="term" value="P:base-excision repair"/>
    <property type="evidence" value="ECO:0007669"/>
    <property type="project" value="TreeGrafter"/>
</dbReference>
<keyword evidence="6" id="KW-0175">Coiled coil</keyword>
<reference evidence="9 10" key="1">
    <citation type="journal article" date="2021" name="Commun. Biol.">
        <title>The genome of Shorea leprosula (Dipterocarpaceae) highlights the ecological relevance of drought in aseasonal tropical rainforests.</title>
        <authorList>
            <person name="Ng K.K.S."/>
            <person name="Kobayashi M.J."/>
            <person name="Fawcett J.A."/>
            <person name="Hatakeyama M."/>
            <person name="Paape T."/>
            <person name="Ng C.H."/>
            <person name="Ang C.C."/>
            <person name="Tnah L.H."/>
            <person name="Lee C.T."/>
            <person name="Nishiyama T."/>
            <person name="Sese J."/>
            <person name="O'Brien M.J."/>
            <person name="Copetti D."/>
            <person name="Mohd Noor M.I."/>
            <person name="Ong R.C."/>
            <person name="Putra M."/>
            <person name="Sireger I.Z."/>
            <person name="Indrioko S."/>
            <person name="Kosugi Y."/>
            <person name="Izuno A."/>
            <person name="Isagi Y."/>
            <person name="Lee S.L."/>
            <person name="Shimizu K.K."/>
        </authorList>
    </citation>
    <scope>NUCLEOTIDE SEQUENCE [LARGE SCALE GENOMIC DNA]</scope>
    <source>
        <strain evidence="9">214</strain>
    </source>
</reference>
<feature type="coiled-coil region" evidence="6">
    <location>
        <begin position="762"/>
        <end position="789"/>
    </location>
</feature>
<accession>A0AAV5I919</accession>
<dbReference type="GO" id="GO:0005634">
    <property type="term" value="C:nucleus"/>
    <property type="evidence" value="ECO:0007669"/>
    <property type="project" value="TreeGrafter"/>
</dbReference>